<evidence type="ECO:0000256" key="1">
    <source>
        <dbReference type="SAM" id="SignalP"/>
    </source>
</evidence>
<protein>
    <recommendedName>
        <fullName evidence="4">DUF4348 domain-containing protein</fullName>
    </recommendedName>
</protein>
<sequence length="133" mass="15560">MKNFYQWTILCLIAALLAGCAKNITTSRTSEVFEEFYDRFHADERFQLDRVKFPLSGEYEGPEGSQPWVKSAWEPHKQKVTEISDPQYITDIVKTEGEVIEKVQEDGGGFYSERRFQLIDGKWYLVFYDTVNL</sequence>
<evidence type="ECO:0000313" key="3">
    <source>
        <dbReference type="Proteomes" id="UP001610063"/>
    </source>
</evidence>
<evidence type="ECO:0008006" key="4">
    <source>
        <dbReference type="Google" id="ProtNLM"/>
    </source>
</evidence>
<keyword evidence="3" id="KW-1185">Reference proteome</keyword>
<dbReference type="EMBL" id="JBIPKE010000018">
    <property type="protein sequence ID" value="MFH6984696.1"/>
    <property type="molecule type" value="Genomic_DNA"/>
</dbReference>
<dbReference type="Proteomes" id="UP001610063">
    <property type="component" value="Unassembled WGS sequence"/>
</dbReference>
<feature type="signal peptide" evidence="1">
    <location>
        <begin position="1"/>
        <end position="21"/>
    </location>
</feature>
<dbReference type="PROSITE" id="PS51257">
    <property type="entry name" value="PROKAR_LIPOPROTEIN"/>
    <property type="match status" value="1"/>
</dbReference>
<organism evidence="2 3">
    <name type="scientific">Marinoscillum luteum</name>
    <dbReference type="NCBI Taxonomy" id="861051"/>
    <lineage>
        <taxon>Bacteria</taxon>
        <taxon>Pseudomonadati</taxon>
        <taxon>Bacteroidota</taxon>
        <taxon>Cytophagia</taxon>
        <taxon>Cytophagales</taxon>
        <taxon>Reichenbachiellaceae</taxon>
        <taxon>Marinoscillum</taxon>
    </lineage>
</organism>
<evidence type="ECO:0000313" key="2">
    <source>
        <dbReference type="EMBL" id="MFH6984696.1"/>
    </source>
</evidence>
<dbReference type="Gene3D" id="3.10.450.410">
    <property type="match status" value="1"/>
</dbReference>
<comment type="caution">
    <text evidence="2">The sequence shown here is derived from an EMBL/GenBank/DDBJ whole genome shotgun (WGS) entry which is preliminary data.</text>
</comment>
<gene>
    <name evidence="2" type="ORF">ACHKAR_14670</name>
</gene>
<accession>A0ABW7NBM7</accession>
<name>A0ABW7NBM7_9BACT</name>
<feature type="chain" id="PRO_5045616721" description="DUF4348 domain-containing protein" evidence="1">
    <location>
        <begin position="22"/>
        <end position="133"/>
    </location>
</feature>
<dbReference type="RefSeq" id="WP_395418108.1">
    <property type="nucleotide sequence ID" value="NZ_JBIPKE010000018.1"/>
</dbReference>
<proteinExistence type="predicted"/>
<reference evidence="2 3" key="1">
    <citation type="journal article" date="2013" name="Int. J. Syst. Evol. Microbiol.">
        <title>Marinoscillum luteum sp. nov., isolated from marine sediment.</title>
        <authorList>
            <person name="Cha I.T."/>
            <person name="Park S.J."/>
            <person name="Kim S.J."/>
            <person name="Kim J.G."/>
            <person name="Jung M.Y."/>
            <person name="Shin K.S."/>
            <person name="Kwon K.K."/>
            <person name="Yang S.H."/>
            <person name="Seo Y.S."/>
            <person name="Rhee S.K."/>
        </authorList>
    </citation>
    <scope>NUCLEOTIDE SEQUENCE [LARGE SCALE GENOMIC DNA]</scope>
    <source>
        <strain evidence="2 3">KCTC 23939</strain>
    </source>
</reference>
<keyword evidence="1" id="KW-0732">Signal</keyword>